<keyword evidence="19" id="KW-0966">Cell projection</keyword>
<dbReference type="GO" id="GO:0005874">
    <property type="term" value="C:microtubule"/>
    <property type="evidence" value="ECO:0007669"/>
    <property type="project" value="UniProtKB-KW"/>
</dbReference>
<reference evidence="23" key="1">
    <citation type="submission" date="2021-02" db="EMBL/GenBank/DDBJ databases">
        <authorList>
            <person name="Nowell W R."/>
        </authorList>
    </citation>
    <scope>NUCLEOTIDE SEQUENCE</scope>
</reference>
<evidence type="ECO:0008006" key="25">
    <source>
        <dbReference type="Google" id="ProtNLM"/>
    </source>
</evidence>
<keyword evidence="5" id="KW-0493">Microtubule</keyword>
<dbReference type="GO" id="GO:0046872">
    <property type="term" value="F:metal ion binding"/>
    <property type="evidence" value="ECO:0007669"/>
    <property type="project" value="UniProtKB-KW"/>
</dbReference>
<dbReference type="InterPro" id="IPR013602">
    <property type="entry name" value="Dynein_heavy_linker"/>
</dbReference>
<evidence type="ECO:0000256" key="12">
    <source>
        <dbReference type="ARBA" id="ARBA00023017"/>
    </source>
</evidence>
<sequence length="1039" mass="120045">MNDYHDRKSFNLHVLRSKIVNWKQGHEDNEHSQRAVDFLIKKLKNSDGVLDSLAKVLLNPHCSSPCITIPPSVDKRIQIVYRKEFPHVVYCRLWRFADLQNYHELVPSLQCRYPFSPGNNRNQKLVCINPYHYNRVPSQVLPSIIEPRINNENTPPTPPPSSYSPDPYSPQWTNHQVLPPWCTINYYEYSNKVGEQFRASLPQIFVDGYTSPCRNFANRFSLGFLENVKRQKGVEYVRASIGRGIELIEHENGDVSVRNRSWSCSIFIQSILYNRLNGLNDSTVYHLQRRQSIHSIFNLSIFTQLVNNPLATYESILDLTKLCTIQVSFKYGWGYDFGQREITSTPCWLSILINEPLRLIDTRLQQLQPQQATTSSHYKIKSTEEINKTIEEHQVSLSTFKASRFIKPFAKEVDKWERDISHVLEVTELWLTVQRQWLYLENIFYGEDIRRQLAKETALFDEVNEKWKSVMTTLNQSPNAFHATHLEGVDKELQYMNLNLEEIQKSLEMYLENKRRQFPRFYFISNDDLLEILGQSKNPPGVMPHMKKLFDNIKTLTLVKTTSNAPMAATEMRSNEDEVVPFDGQVLLDGQVEKWLRDVENKMKEVVKRKVFACRHDLSNCGTKREKWLKSHPGQACITASQIQWTEEVQKSLRDNVLKLRTDRKKQHLVLRNFTDMIKKNLTKLERIKLVSLVTIEIHARDVINDLIKNQIKTESSFEWQQQLRFYWRKDEIIIEQAIGRFWYGCEYLGNSGRLVITPLTDRCYMTLTIALSLCRGGSPKGPAGTGKTETVKDLGKAMAFYVIVTNCSDAIDYKSMGRMFCGYCQTGAWGCFDEFNRINIEVLSVVAQQITSILNAMTTLKSDIESAIRAKTNMSEEDAFATIDKRYLSKKFTFQGQDIDLVWSCGLFITMNPGYAGRTELPDNLKSMFRPISMVVPDSNYIAEIILFGEGFSDTRLLATKVYTLYQLCAQQLSKQACANNINQNITQISTPIVNPMEEISRENNIISPPPPYTEEDPTNFDHSSPSYVLSIKLHESS</sequence>
<feature type="domain" description="MH1" evidence="21">
    <location>
        <begin position="9"/>
        <end position="142"/>
    </location>
</feature>
<dbReference type="PANTHER" id="PTHR45703:SF32">
    <property type="entry name" value="DYNEINS HEAVY CHAIN"/>
    <property type="match status" value="1"/>
</dbReference>
<dbReference type="Pfam" id="PF12774">
    <property type="entry name" value="AAA_6"/>
    <property type="match status" value="2"/>
</dbReference>
<dbReference type="Proteomes" id="UP000663864">
    <property type="component" value="Unassembled WGS sequence"/>
</dbReference>
<dbReference type="GO" id="GO:0005634">
    <property type="term" value="C:nucleus"/>
    <property type="evidence" value="ECO:0007669"/>
    <property type="project" value="UniProtKB-SubCell"/>
</dbReference>
<evidence type="ECO:0000256" key="13">
    <source>
        <dbReference type="ARBA" id="ARBA00023054"/>
    </source>
</evidence>
<dbReference type="PANTHER" id="PTHR45703">
    <property type="entry name" value="DYNEIN HEAVY CHAIN"/>
    <property type="match status" value="1"/>
</dbReference>
<organism evidence="23 24">
    <name type="scientific">Rotaria sordida</name>
    <dbReference type="NCBI Taxonomy" id="392033"/>
    <lineage>
        <taxon>Eukaryota</taxon>
        <taxon>Metazoa</taxon>
        <taxon>Spiralia</taxon>
        <taxon>Gnathifera</taxon>
        <taxon>Rotifera</taxon>
        <taxon>Eurotatoria</taxon>
        <taxon>Bdelloidea</taxon>
        <taxon>Philodinida</taxon>
        <taxon>Philodinidae</taxon>
        <taxon>Rotaria</taxon>
    </lineage>
</organism>
<keyword evidence="16" id="KW-0505">Motor protein</keyword>
<dbReference type="InterPro" id="IPR042222">
    <property type="entry name" value="Dynein_2_N"/>
</dbReference>
<dbReference type="InterPro" id="IPR008984">
    <property type="entry name" value="SMAD_FHA_dom_sf"/>
</dbReference>
<dbReference type="EMBL" id="CAJNOT010001945">
    <property type="protein sequence ID" value="CAF1267118.1"/>
    <property type="molecule type" value="Genomic_DNA"/>
</dbReference>
<evidence type="ECO:0000256" key="3">
    <source>
        <dbReference type="ARBA" id="ARBA00005545"/>
    </source>
</evidence>
<dbReference type="Pfam" id="PF03165">
    <property type="entry name" value="MH1"/>
    <property type="match status" value="1"/>
</dbReference>
<evidence type="ECO:0000256" key="14">
    <source>
        <dbReference type="ARBA" id="ARBA00023069"/>
    </source>
</evidence>
<evidence type="ECO:0000256" key="18">
    <source>
        <dbReference type="ARBA" id="ARBA00023242"/>
    </source>
</evidence>
<evidence type="ECO:0000256" key="20">
    <source>
        <dbReference type="SAM" id="MobiDB-lite"/>
    </source>
</evidence>
<evidence type="ECO:0000256" key="2">
    <source>
        <dbReference type="ARBA" id="ARBA00004430"/>
    </source>
</evidence>
<keyword evidence="12" id="KW-0243">Dynein</keyword>
<dbReference type="InterPro" id="IPR001132">
    <property type="entry name" value="SMAD_dom_Dwarfin-type"/>
</dbReference>
<keyword evidence="6" id="KW-0479">Metal-binding</keyword>
<dbReference type="SUPFAM" id="SSF52540">
    <property type="entry name" value="P-loop containing nucleoside triphosphate hydrolases"/>
    <property type="match status" value="1"/>
</dbReference>
<dbReference type="InterPro" id="IPR013019">
    <property type="entry name" value="MAD_homology_MH1"/>
</dbReference>
<dbReference type="Pfam" id="PF03166">
    <property type="entry name" value="MH2"/>
    <property type="match status" value="1"/>
</dbReference>
<dbReference type="FunFam" id="3.20.180.20:FF:000001">
    <property type="entry name" value="Dynein axonemal heavy chain 5"/>
    <property type="match status" value="1"/>
</dbReference>
<evidence type="ECO:0000256" key="1">
    <source>
        <dbReference type="ARBA" id="ARBA00004123"/>
    </source>
</evidence>
<dbReference type="InterPro" id="IPR003619">
    <property type="entry name" value="MAD_homology1_Dwarfin-type"/>
</dbReference>
<dbReference type="InterPro" id="IPR036578">
    <property type="entry name" value="SMAD_MH1_sf"/>
</dbReference>
<keyword evidence="11" id="KW-0805">Transcription regulation</keyword>
<dbReference type="Gene3D" id="2.60.200.10">
    <property type="match status" value="1"/>
</dbReference>
<dbReference type="GO" id="GO:0051959">
    <property type="term" value="F:dynein light intermediate chain binding"/>
    <property type="evidence" value="ECO:0007669"/>
    <property type="project" value="InterPro"/>
</dbReference>
<keyword evidence="10" id="KW-0067">ATP-binding</keyword>
<comment type="similarity">
    <text evidence="3">Belongs to the dwarfin/SMAD family.</text>
</comment>
<dbReference type="InterPro" id="IPR017855">
    <property type="entry name" value="SMAD-like_dom_sf"/>
</dbReference>
<evidence type="ECO:0000256" key="10">
    <source>
        <dbReference type="ARBA" id="ARBA00022840"/>
    </source>
</evidence>
<comment type="caution">
    <text evidence="23">The sequence shown here is derived from an EMBL/GenBank/DDBJ whole genome shotgun (WGS) entry which is preliminary data.</text>
</comment>
<dbReference type="AlphaFoldDB" id="A0A815BBL3"/>
<evidence type="ECO:0000256" key="9">
    <source>
        <dbReference type="ARBA" id="ARBA00022833"/>
    </source>
</evidence>
<dbReference type="GO" id="GO:0045505">
    <property type="term" value="F:dynein intermediate chain binding"/>
    <property type="evidence" value="ECO:0007669"/>
    <property type="project" value="InterPro"/>
</dbReference>
<dbReference type="InterPro" id="IPR043157">
    <property type="entry name" value="Dynein_AAA1S"/>
</dbReference>
<keyword evidence="4" id="KW-0963">Cytoplasm</keyword>
<dbReference type="InterPro" id="IPR042228">
    <property type="entry name" value="Dynein_linker_3"/>
</dbReference>
<dbReference type="SUPFAM" id="SSF49879">
    <property type="entry name" value="SMAD/FHA domain"/>
    <property type="match status" value="1"/>
</dbReference>
<keyword evidence="18" id="KW-0539">Nucleus</keyword>
<evidence type="ECO:0000256" key="19">
    <source>
        <dbReference type="ARBA" id="ARBA00023273"/>
    </source>
</evidence>
<feature type="region of interest" description="Disordered" evidence="20">
    <location>
        <begin position="1004"/>
        <end position="1026"/>
    </location>
</feature>
<dbReference type="GO" id="GO:0005524">
    <property type="term" value="F:ATP binding"/>
    <property type="evidence" value="ECO:0007669"/>
    <property type="project" value="UniProtKB-KW"/>
</dbReference>
<keyword evidence="7" id="KW-0677">Repeat</keyword>
<keyword evidence="15" id="KW-0804">Transcription</keyword>
<keyword evidence="17" id="KW-0206">Cytoskeleton</keyword>
<dbReference type="GO" id="GO:0007018">
    <property type="term" value="P:microtubule-based movement"/>
    <property type="evidence" value="ECO:0007669"/>
    <property type="project" value="InterPro"/>
</dbReference>
<evidence type="ECO:0000256" key="16">
    <source>
        <dbReference type="ARBA" id="ARBA00023175"/>
    </source>
</evidence>
<dbReference type="Gene3D" id="3.90.520.10">
    <property type="entry name" value="SMAD MH1 domain"/>
    <property type="match status" value="1"/>
</dbReference>
<dbReference type="Pfam" id="PF08393">
    <property type="entry name" value="DHC_N2"/>
    <property type="match status" value="1"/>
</dbReference>
<feature type="domain" description="MH2" evidence="22">
    <location>
        <begin position="181"/>
        <end position="378"/>
    </location>
</feature>
<proteinExistence type="inferred from homology"/>
<dbReference type="GO" id="GO:0005667">
    <property type="term" value="C:transcription regulator complex"/>
    <property type="evidence" value="ECO:0007669"/>
    <property type="project" value="InterPro"/>
</dbReference>
<dbReference type="Gene3D" id="1.20.140.100">
    <property type="entry name" value="Dynein heavy chain, N-terminal domain 2"/>
    <property type="match status" value="1"/>
</dbReference>
<dbReference type="FunFam" id="1.20.140.100:FF:000006">
    <property type="entry name" value="dynein heavy chain 2, axonemal"/>
    <property type="match status" value="1"/>
</dbReference>
<gene>
    <name evidence="23" type="ORF">ZHD862_LOCUS26213</name>
</gene>
<evidence type="ECO:0000256" key="5">
    <source>
        <dbReference type="ARBA" id="ARBA00022701"/>
    </source>
</evidence>
<keyword evidence="9" id="KW-0862">Zinc</keyword>
<keyword evidence="14" id="KW-0969">Cilium</keyword>
<evidence type="ECO:0000256" key="4">
    <source>
        <dbReference type="ARBA" id="ARBA00022490"/>
    </source>
</evidence>
<evidence type="ECO:0000313" key="24">
    <source>
        <dbReference type="Proteomes" id="UP000663864"/>
    </source>
</evidence>
<dbReference type="Gene3D" id="1.20.58.1120">
    <property type="match status" value="1"/>
</dbReference>
<dbReference type="InterPro" id="IPR027417">
    <property type="entry name" value="P-loop_NTPase"/>
</dbReference>
<dbReference type="GO" id="GO:0030286">
    <property type="term" value="C:dynein complex"/>
    <property type="evidence" value="ECO:0007669"/>
    <property type="project" value="UniProtKB-KW"/>
</dbReference>
<evidence type="ECO:0000313" key="23">
    <source>
        <dbReference type="EMBL" id="CAF1267118.1"/>
    </source>
</evidence>
<dbReference type="PROSITE" id="PS51075">
    <property type="entry name" value="MH1"/>
    <property type="match status" value="1"/>
</dbReference>
<comment type="subcellular location">
    <subcellularLocation>
        <location evidence="2">Cytoplasm</location>
        <location evidence="2">Cytoskeleton</location>
        <location evidence="2">Cilium axoneme</location>
    </subcellularLocation>
    <subcellularLocation>
        <location evidence="1">Nucleus</location>
    </subcellularLocation>
</comment>
<evidence type="ECO:0000256" key="8">
    <source>
        <dbReference type="ARBA" id="ARBA00022741"/>
    </source>
</evidence>
<dbReference type="InterPro" id="IPR026983">
    <property type="entry name" value="DHC"/>
</dbReference>
<accession>A0A815BBL3</accession>
<evidence type="ECO:0000256" key="17">
    <source>
        <dbReference type="ARBA" id="ARBA00023212"/>
    </source>
</evidence>
<dbReference type="SUPFAM" id="SSF56366">
    <property type="entry name" value="SMAD MH1 domain"/>
    <property type="match status" value="1"/>
</dbReference>
<dbReference type="SMART" id="SM00523">
    <property type="entry name" value="DWA"/>
    <property type="match status" value="1"/>
</dbReference>
<dbReference type="InterPro" id="IPR035699">
    <property type="entry name" value="AAA_6"/>
</dbReference>
<name>A0A815BBL3_9BILA</name>
<dbReference type="Gene3D" id="1.10.8.710">
    <property type="match status" value="1"/>
</dbReference>
<evidence type="ECO:0000256" key="6">
    <source>
        <dbReference type="ARBA" id="ARBA00022723"/>
    </source>
</evidence>
<dbReference type="PROSITE" id="PS51076">
    <property type="entry name" value="MH2"/>
    <property type="match status" value="1"/>
</dbReference>
<evidence type="ECO:0000259" key="21">
    <source>
        <dbReference type="PROSITE" id="PS51075"/>
    </source>
</evidence>
<keyword evidence="8" id="KW-0547">Nucleotide-binding</keyword>
<dbReference type="GO" id="GO:0006355">
    <property type="term" value="P:regulation of DNA-templated transcription"/>
    <property type="evidence" value="ECO:0007669"/>
    <property type="project" value="InterPro"/>
</dbReference>
<evidence type="ECO:0000256" key="7">
    <source>
        <dbReference type="ARBA" id="ARBA00022737"/>
    </source>
</evidence>
<dbReference type="GO" id="GO:0005930">
    <property type="term" value="C:axoneme"/>
    <property type="evidence" value="ECO:0007669"/>
    <property type="project" value="UniProtKB-SubCell"/>
</dbReference>
<dbReference type="Gene3D" id="3.20.180.20">
    <property type="entry name" value="Dynein heavy chain, N-terminal domain 2"/>
    <property type="match status" value="1"/>
</dbReference>
<dbReference type="SMART" id="SM00524">
    <property type="entry name" value="DWB"/>
    <property type="match status" value="1"/>
</dbReference>
<dbReference type="FunFam" id="1.20.58.1120:FF:000001">
    <property type="entry name" value="dynein heavy chain 2, axonemal"/>
    <property type="match status" value="1"/>
</dbReference>
<keyword evidence="13" id="KW-0175">Coiled coil</keyword>
<evidence type="ECO:0000259" key="22">
    <source>
        <dbReference type="PROSITE" id="PS51076"/>
    </source>
</evidence>
<dbReference type="Gene3D" id="3.40.50.300">
    <property type="entry name" value="P-loop containing nucleotide triphosphate hydrolases"/>
    <property type="match status" value="1"/>
</dbReference>
<dbReference type="FunFam" id="3.40.50.300:FF:000044">
    <property type="entry name" value="Dynein heavy chain 5, axonemal"/>
    <property type="match status" value="1"/>
</dbReference>
<evidence type="ECO:0000256" key="11">
    <source>
        <dbReference type="ARBA" id="ARBA00023015"/>
    </source>
</evidence>
<protein>
    <recommendedName>
        <fullName evidence="25">SMAD family member</fullName>
    </recommendedName>
</protein>
<evidence type="ECO:0000256" key="15">
    <source>
        <dbReference type="ARBA" id="ARBA00023163"/>
    </source>
</evidence>